<keyword evidence="7 10" id="KW-0472">Membrane</keyword>
<keyword evidence="8" id="KW-0675">Receptor</keyword>
<comment type="similarity">
    <text evidence="2">Belongs to the G-protein coupled receptor 2 family.</text>
</comment>
<dbReference type="PANTHER" id="PTHR45620">
    <property type="entry name" value="PDF RECEPTOR-LIKE PROTEIN-RELATED"/>
    <property type="match status" value="1"/>
</dbReference>
<name>A0ABM1MFN0_NICVS</name>
<dbReference type="PRINTS" id="PR00249">
    <property type="entry name" value="GPCRSECRETIN"/>
</dbReference>
<reference evidence="15" key="1">
    <citation type="submission" date="2025-08" db="UniProtKB">
        <authorList>
            <consortium name="RefSeq"/>
        </authorList>
    </citation>
    <scope>IDENTIFICATION</scope>
    <source>
        <tissue evidence="15">Whole Larva</tissue>
    </source>
</reference>
<feature type="transmembrane region" description="Helical" evidence="10">
    <location>
        <begin position="243"/>
        <end position="265"/>
    </location>
</feature>
<evidence type="ECO:0000313" key="15">
    <source>
        <dbReference type="RefSeq" id="XP_017773380.1"/>
    </source>
</evidence>
<keyword evidence="4 10" id="KW-0812">Transmembrane</keyword>
<keyword evidence="6" id="KW-0297">G-protein coupled receptor</keyword>
<protein>
    <submittedName>
        <fullName evidence="15">Calcitonin gene-related peptide type 1 receptor-like</fullName>
    </submittedName>
</protein>
<evidence type="ECO:0000256" key="10">
    <source>
        <dbReference type="SAM" id="Phobius"/>
    </source>
</evidence>
<proteinExistence type="inferred from homology"/>
<dbReference type="SMART" id="SM00008">
    <property type="entry name" value="HormR"/>
    <property type="match status" value="1"/>
</dbReference>
<keyword evidence="9" id="KW-0807">Transducer</keyword>
<evidence type="ECO:0000256" key="6">
    <source>
        <dbReference type="ARBA" id="ARBA00023040"/>
    </source>
</evidence>
<feature type="domain" description="G-protein coupled receptors family 2 profile 1" evidence="12">
    <location>
        <begin position="122"/>
        <end position="197"/>
    </location>
</feature>
<dbReference type="InterPro" id="IPR001879">
    <property type="entry name" value="GPCR_2_extracellular_dom"/>
</dbReference>
<feature type="transmembrane region" description="Helical" evidence="10">
    <location>
        <begin position="323"/>
        <end position="341"/>
    </location>
</feature>
<comment type="subcellular location">
    <subcellularLocation>
        <location evidence="1">Cell membrane</location>
        <topology evidence="1">Multi-pass membrane protein</topology>
    </subcellularLocation>
</comment>
<evidence type="ECO:0000313" key="14">
    <source>
        <dbReference type="Proteomes" id="UP000695000"/>
    </source>
</evidence>
<evidence type="ECO:0000256" key="3">
    <source>
        <dbReference type="ARBA" id="ARBA00022475"/>
    </source>
</evidence>
<dbReference type="PANTHER" id="PTHR45620:SF42">
    <property type="entry name" value="G-PROTEIN COUPLED RECEPTOR SEB-2"/>
    <property type="match status" value="1"/>
</dbReference>
<feature type="transmembrane region" description="Helical" evidence="10">
    <location>
        <begin position="209"/>
        <end position="231"/>
    </location>
</feature>
<feature type="transmembrane region" description="Helical" evidence="10">
    <location>
        <begin position="403"/>
        <end position="421"/>
    </location>
</feature>
<dbReference type="Gene3D" id="1.20.1070.10">
    <property type="entry name" value="Rhodopsin 7-helix transmembrane proteins"/>
    <property type="match status" value="1"/>
</dbReference>
<evidence type="ECO:0000256" key="7">
    <source>
        <dbReference type="ARBA" id="ARBA00023136"/>
    </source>
</evidence>
<dbReference type="InterPro" id="IPR050332">
    <property type="entry name" value="GPCR_2"/>
</dbReference>
<feature type="chain" id="PRO_5045939169" evidence="11">
    <location>
        <begin position="19"/>
        <end position="502"/>
    </location>
</feature>
<dbReference type="Pfam" id="PF02793">
    <property type="entry name" value="HRM"/>
    <property type="match status" value="1"/>
</dbReference>
<feature type="transmembrane region" description="Helical" evidence="10">
    <location>
        <begin position="361"/>
        <end position="382"/>
    </location>
</feature>
<evidence type="ECO:0000259" key="13">
    <source>
        <dbReference type="PROSITE" id="PS50261"/>
    </source>
</evidence>
<dbReference type="SUPFAM" id="SSF111418">
    <property type="entry name" value="Hormone receptor domain"/>
    <property type="match status" value="1"/>
</dbReference>
<dbReference type="InterPro" id="IPR000832">
    <property type="entry name" value="GPCR_2_secretin-like"/>
</dbReference>
<dbReference type="RefSeq" id="XP_017773380.1">
    <property type="nucleotide sequence ID" value="XM_017917891.1"/>
</dbReference>
<keyword evidence="5 10" id="KW-1133">Transmembrane helix</keyword>
<evidence type="ECO:0000256" key="11">
    <source>
        <dbReference type="SAM" id="SignalP"/>
    </source>
</evidence>
<organism evidence="14 15">
    <name type="scientific">Nicrophorus vespilloides</name>
    <name type="common">Boreal carrion beetle</name>
    <dbReference type="NCBI Taxonomy" id="110193"/>
    <lineage>
        <taxon>Eukaryota</taxon>
        <taxon>Metazoa</taxon>
        <taxon>Ecdysozoa</taxon>
        <taxon>Arthropoda</taxon>
        <taxon>Hexapoda</taxon>
        <taxon>Insecta</taxon>
        <taxon>Pterygota</taxon>
        <taxon>Neoptera</taxon>
        <taxon>Endopterygota</taxon>
        <taxon>Coleoptera</taxon>
        <taxon>Polyphaga</taxon>
        <taxon>Staphyliniformia</taxon>
        <taxon>Silphidae</taxon>
        <taxon>Nicrophorinae</taxon>
        <taxon>Nicrophorus</taxon>
    </lineage>
</organism>
<feature type="transmembrane region" description="Helical" evidence="10">
    <location>
        <begin position="441"/>
        <end position="461"/>
    </location>
</feature>
<evidence type="ECO:0000256" key="1">
    <source>
        <dbReference type="ARBA" id="ARBA00004651"/>
    </source>
</evidence>
<evidence type="ECO:0000256" key="4">
    <source>
        <dbReference type="ARBA" id="ARBA00022692"/>
    </source>
</evidence>
<keyword evidence="3" id="KW-1003">Cell membrane</keyword>
<dbReference type="Pfam" id="PF00002">
    <property type="entry name" value="7tm_2"/>
    <property type="match status" value="1"/>
</dbReference>
<evidence type="ECO:0000256" key="9">
    <source>
        <dbReference type="ARBA" id="ARBA00023224"/>
    </source>
</evidence>
<dbReference type="GeneID" id="108560371"/>
<evidence type="ECO:0000256" key="8">
    <source>
        <dbReference type="ARBA" id="ARBA00023170"/>
    </source>
</evidence>
<dbReference type="Gene3D" id="4.10.1240.10">
    <property type="entry name" value="GPCR, family 2, extracellular hormone receptor domain"/>
    <property type="match status" value="1"/>
</dbReference>
<dbReference type="InterPro" id="IPR036445">
    <property type="entry name" value="GPCR_2_extracell_dom_sf"/>
</dbReference>
<evidence type="ECO:0000256" key="5">
    <source>
        <dbReference type="ARBA" id="ARBA00022989"/>
    </source>
</evidence>
<feature type="domain" description="G-protein coupled receptors family 2 profile 2" evidence="13">
    <location>
        <begin position="206"/>
        <end position="462"/>
    </location>
</feature>
<sequence>MRHQLALLLTILVQFSHSQDEKRCLLRFFPIAPAEDYKFATGDTCFFMSSPFWLNIPAIKRRTLVKIIDGKQFPISYTIDPDGREVFFDYENQTALEHIQTLYLQEAYFKKWYDCANAAMDCCLNHLTEENMQPDEDHPCPALWDGYTCYGKTKAGTTVYNLCPSYIRTADDLICNLESEKYCLTDGWNQVTNYNTCVDAPIYRKRNGFHLICLYVSVAVIFPAILIYLSFPKLKILRIALHRNLLIAIFIKNVLVILSKNLIILDALEGDKGNKLMISNSIGCRVLAFFENLSKNLIFTCMSADAFYLHKLIVRPFATDPNILIFYSIVVVFSALPSLIWAGLMGAREMENCWMVDTETWYIWITDGYKYAMLIINAILLVDIIRVLLTKLGKGGNKKQTRSALKATIILLPLFGIPLLITSQRDLFDSRDCTKSDIYYYITYAIEAAQGILLAVFFCYLNQDVHKEIANFYRKLDTKFRQRFGYSERMRRSTACTKSTKY</sequence>
<keyword evidence="14" id="KW-1185">Reference proteome</keyword>
<accession>A0ABM1MFN0</accession>
<evidence type="ECO:0000259" key="12">
    <source>
        <dbReference type="PROSITE" id="PS50227"/>
    </source>
</evidence>
<dbReference type="PROSITE" id="PS50261">
    <property type="entry name" value="G_PROTEIN_RECEP_F2_4"/>
    <property type="match status" value="1"/>
</dbReference>
<evidence type="ECO:0000256" key="2">
    <source>
        <dbReference type="ARBA" id="ARBA00005314"/>
    </source>
</evidence>
<gene>
    <name evidence="15" type="primary">LOC108560371</name>
</gene>
<keyword evidence="11" id="KW-0732">Signal</keyword>
<dbReference type="PROSITE" id="PS50227">
    <property type="entry name" value="G_PROTEIN_RECEP_F2_3"/>
    <property type="match status" value="1"/>
</dbReference>
<feature type="signal peptide" evidence="11">
    <location>
        <begin position="1"/>
        <end position="18"/>
    </location>
</feature>
<dbReference type="InterPro" id="IPR017981">
    <property type="entry name" value="GPCR_2-like_7TM"/>
</dbReference>
<dbReference type="Proteomes" id="UP000695000">
    <property type="component" value="Unplaced"/>
</dbReference>